<accession>A0A7J8EK76</accession>
<dbReference type="Proteomes" id="UP000593571">
    <property type="component" value="Unassembled WGS sequence"/>
</dbReference>
<dbReference type="AlphaFoldDB" id="A0A7J8EK76"/>
<name>A0A7J8EK76_ROUAE</name>
<keyword evidence="2" id="KW-1185">Reference proteome</keyword>
<dbReference type="EMBL" id="JACASE010000009">
    <property type="protein sequence ID" value="KAF6435731.1"/>
    <property type="molecule type" value="Genomic_DNA"/>
</dbReference>
<evidence type="ECO:0000313" key="1">
    <source>
        <dbReference type="EMBL" id="KAF6435731.1"/>
    </source>
</evidence>
<reference evidence="1 2" key="1">
    <citation type="journal article" date="2020" name="Nature">
        <title>Six reference-quality genomes reveal evolution of bat adaptations.</title>
        <authorList>
            <person name="Jebb D."/>
            <person name="Huang Z."/>
            <person name="Pippel M."/>
            <person name="Hughes G.M."/>
            <person name="Lavrichenko K."/>
            <person name="Devanna P."/>
            <person name="Winkler S."/>
            <person name="Jermiin L.S."/>
            <person name="Skirmuntt E.C."/>
            <person name="Katzourakis A."/>
            <person name="Burkitt-Gray L."/>
            <person name="Ray D.A."/>
            <person name="Sullivan K.A.M."/>
            <person name="Roscito J.G."/>
            <person name="Kirilenko B.M."/>
            <person name="Davalos L.M."/>
            <person name="Corthals A.P."/>
            <person name="Power M.L."/>
            <person name="Jones G."/>
            <person name="Ransome R.D."/>
            <person name="Dechmann D.K.N."/>
            <person name="Locatelli A.G."/>
            <person name="Puechmaille S.J."/>
            <person name="Fedrigo O."/>
            <person name="Jarvis E.D."/>
            <person name="Hiller M."/>
            <person name="Vernes S.C."/>
            <person name="Myers E.W."/>
            <person name="Teeling E.C."/>
        </authorList>
    </citation>
    <scope>NUCLEOTIDE SEQUENCE [LARGE SCALE GENOMIC DNA]</scope>
    <source>
        <strain evidence="1">MRouAeg1</strain>
        <tissue evidence="1">Muscle</tissue>
    </source>
</reference>
<sequence>MTQAITCLTASSIPSSLILLLQPYCPEHSRLALAYSYPRVFAAPLSSDRNALHSHPLLCQLMLADSSLPSGLCADISFLVRISATSTIHSPMYALSLLSIFCTPWHLLASDPLHCLLGYLVSGLSLLPRGFQKSSLHEGRD</sequence>
<proteinExistence type="predicted"/>
<comment type="caution">
    <text evidence="1">The sequence shown here is derived from an EMBL/GenBank/DDBJ whole genome shotgun (WGS) entry which is preliminary data.</text>
</comment>
<protein>
    <submittedName>
        <fullName evidence="1">Uncharacterized protein</fullName>
    </submittedName>
</protein>
<organism evidence="1 2">
    <name type="scientific">Rousettus aegyptiacus</name>
    <name type="common">Egyptian fruit bat</name>
    <name type="synonym">Pteropus aegyptiacus</name>
    <dbReference type="NCBI Taxonomy" id="9407"/>
    <lineage>
        <taxon>Eukaryota</taxon>
        <taxon>Metazoa</taxon>
        <taxon>Chordata</taxon>
        <taxon>Craniata</taxon>
        <taxon>Vertebrata</taxon>
        <taxon>Euteleostomi</taxon>
        <taxon>Mammalia</taxon>
        <taxon>Eutheria</taxon>
        <taxon>Laurasiatheria</taxon>
        <taxon>Chiroptera</taxon>
        <taxon>Yinpterochiroptera</taxon>
        <taxon>Pteropodoidea</taxon>
        <taxon>Pteropodidae</taxon>
        <taxon>Rousettinae</taxon>
        <taxon>Rousettus</taxon>
    </lineage>
</organism>
<evidence type="ECO:0000313" key="2">
    <source>
        <dbReference type="Proteomes" id="UP000593571"/>
    </source>
</evidence>
<gene>
    <name evidence="1" type="ORF">HJG63_012477</name>
</gene>